<comment type="caution">
    <text evidence="2">The sequence shown here is derived from an EMBL/GenBank/DDBJ whole genome shotgun (WGS) entry which is preliminary data.</text>
</comment>
<dbReference type="InterPro" id="IPR036397">
    <property type="entry name" value="RNaseH_sf"/>
</dbReference>
<dbReference type="VEuPathDB" id="FungiDB:H310_04621"/>
<reference evidence="2 3" key="1">
    <citation type="submission" date="2018-08" db="EMBL/GenBank/DDBJ databases">
        <title>Aphanomyces genome sequencing and annotation.</title>
        <authorList>
            <person name="Minardi D."/>
            <person name="Oidtmann B."/>
            <person name="Van Der Giezen M."/>
            <person name="Studholme D.J."/>
        </authorList>
    </citation>
    <scope>NUCLEOTIDE SEQUENCE [LARGE SCALE GENOMIC DNA]</scope>
    <source>
        <strain evidence="2 3">NJM0002</strain>
    </source>
</reference>
<evidence type="ECO:0008006" key="4">
    <source>
        <dbReference type="Google" id="ProtNLM"/>
    </source>
</evidence>
<dbReference type="EMBL" id="QUSY01000046">
    <property type="protein sequence ID" value="RHY34040.1"/>
    <property type="molecule type" value="Genomic_DNA"/>
</dbReference>
<dbReference type="GO" id="GO:0003676">
    <property type="term" value="F:nucleic acid binding"/>
    <property type="evidence" value="ECO:0007669"/>
    <property type="project" value="InterPro"/>
</dbReference>
<dbReference type="PANTHER" id="PTHR33939:SF1">
    <property type="entry name" value="DUF4371 DOMAIN-CONTAINING PROTEIN"/>
    <property type="match status" value="1"/>
</dbReference>
<dbReference type="AlphaFoldDB" id="A0A418B7H8"/>
<dbReference type="Proteomes" id="UP000285060">
    <property type="component" value="Unassembled WGS sequence"/>
</dbReference>
<protein>
    <recommendedName>
        <fullName evidence="4">Tc1-like transposase DDE domain-containing protein</fullName>
    </recommendedName>
</protein>
<dbReference type="Gene3D" id="3.30.420.10">
    <property type="entry name" value="Ribonuclease H-like superfamily/Ribonuclease H"/>
    <property type="match status" value="1"/>
</dbReference>
<accession>A0A418B7H8</accession>
<dbReference type="PANTHER" id="PTHR33939">
    <property type="entry name" value="PROTEIN CBG22215"/>
    <property type="match status" value="1"/>
</dbReference>
<name>A0A418B7H8_9STRA</name>
<keyword evidence="3" id="KW-1185">Reference proteome</keyword>
<evidence type="ECO:0000313" key="2">
    <source>
        <dbReference type="EMBL" id="RHY34040.1"/>
    </source>
</evidence>
<feature type="region of interest" description="Disordered" evidence="1">
    <location>
        <begin position="303"/>
        <end position="324"/>
    </location>
</feature>
<evidence type="ECO:0000313" key="3">
    <source>
        <dbReference type="Proteomes" id="UP000285060"/>
    </source>
</evidence>
<sequence length="324" mass="36987">MVQKFVRDRRATHTRTTAVDVMVYLRELFVLDFNITNKTHEASTLRAVQRFLHRLGYKRGKKKGCTSYHLSTKNALLRDEYVRRMQSHAVSTMPPPVVYMDGSFIHHHYKSQNDSLYDPNDALDNATKEKHKGKRYCYIAGILGSATMDSKLLGLDIFTGGKARGKETKDYRKRLQDECVRFGIGFDVSDYKSILWEKLSQYIHKHIDPVVVDMAKKRGHTVVFTPPHHSDLQPIELVWAIVKGEVGRRYDNETKFADVKKRINAAFAALTTGAMKGCVKVVQEKLKLLHEYLVQVDAMNVDEESSAESDTDGDAEDTCDSLNR</sequence>
<gene>
    <name evidence="2" type="ORF">DYB32_001192</name>
</gene>
<organism evidence="2 3">
    <name type="scientific">Aphanomyces invadans</name>
    <dbReference type="NCBI Taxonomy" id="157072"/>
    <lineage>
        <taxon>Eukaryota</taxon>
        <taxon>Sar</taxon>
        <taxon>Stramenopiles</taxon>
        <taxon>Oomycota</taxon>
        <taxon>Saprolegniomycetes</taxon>
        <taxon>Saprolegniales</taxon>
        <taxon>Verrucalvaceae</taxon>
        <taxon>Aphanomyces</taxon>
    </lineage>
</organism>
<evidence type="ECO:0000256" key="1">
    <source>
        <dbReference type="SAM" id="MobiDB-lite"/>
    </source>
</evidence>
<proteinExistence type="predicted"/>